<dbReference type="Gene3D" id="3.40.190.290">
    <property type="match status" value="1"/>
</dbReference>
<dbReference type="Gene3D" id="1.10.10.10">
    <property type="entry name" value="Winged helix-like DNA-binding domain superfamily/Winged helix DNA-binding domain"/>
    <property type="match status" value="1"/>
</dbReference>
<dbReference type="InterPro" id="IPR036388">
    <property type="entry name" value="WH-like_DNA-bd_sf"/>
</dbReference>
<evidence type="ECO:0000313" key="7">
    <source>
        <dbReference type="EMBL" id="OPG15888.1"/>
    </source>
</evidence>
<protein>
    <submittedName>
        <fullName evidence="6 7">Transcriptional regulator</fullName>
    </submittedName>
</protein>
<evidence type="ECO:0000256" key="3">
    <source>
        <dbReference type="ARBA" id="ARBA00023125"/>
    </source>
</evidence>
<dbReference type="AlphaFoldDB" id="A0A162TES6"/>
<dbReference type="InterPro" id="IPR036390">
    <property type="entry name" value="WH_DNA-bd_sf"/>
</dbReference>
<evidence type="ECO:0000313" key="9">
    <source>
        <dbReference type="Proteomes" id="UP000190229"/>
    </source>
</evidence>
<dbReference type="GO" id="GO:0000976">
    <property type="term" value="F:transcription cis-regulatory region binding"/>
    <property type="evidence" value="ECO:0007669"/>
    <property type="project" value="TreeGrafter"/>
</dbReference>
<keyword evidence="3" id="KW-0238">DNA-binding</keyword>
<dbReference type="FunFam" id="1.10.10.10:FF:000001">
    <property type="entry name" value="LysR family transcriptional regulator"/>
    <property type="match status" value="1"/>
</dbReference>
<proteinExistence type="inferred from homology"/>
<dbReference type="PANTHER" id="PTHR30126">
    <property type="entry name" value="HTH-TYPE TRANSCRIPTIONAL REGULATOR"/>
    <property type="match status" value="1"/>
</dbReference>
<comment type="similarity">
    <text evidence="1">Belongs to the LysR transcriptional regulatory family.</text>
</comment>
<evidence type="ECO:0000256" key="2">
    <source>
        <dbReference type="ARBA" id="ARBA00023015"/>
    </source>
</evidence>
<accession>A0A162TES6</accession>
<dbReference type="PRINTS" id="PR00039">
    <property type="entry name" value="HTHLYSR"/>
</dbReference>
<feature type="domain" description="HTH lysR-type" evidence="5">
    <location>
        <begin position="1"/>
        <end position="57"/>
    </location>
</feature>
<dbReference type="InterPro" id="IPR005119">
    <property type="entry name" value="LysR_subst-bd"/>
</dbReference>
<evidence type="ECO:0000313" key="8">
    <source>
        <dbReference type="Proteomes" id="UP000077421"/>
    </source>
</evidence>
<name>A0A162TES6_9BACL</name>
<dbReference type="CDD" id="cd08420">
    <property type="entry name" value="PBP2_CysL_like"/>
    <property type="match status" value="1"/>
</dbReference>
<dbReference type="SUPFAM" id="SSF46785">
    <property type="entry name" value="Winged helix' DNA-binding domain"/>
    <property type="match status" value="1"/>
</dbReference>
<evidence type="ECO:0000259" key="5">
    <source>
        <dbReference type="PROSITE" id="PS50931"/>
    </source>
</evidence>
<dbReference type="STRING" id="1765683.B2M26_09815"/>
<dbReference type="GO" id="GO:0003700">
    <property type="term" value="F:DNA-binding transcription factor activity"/>
    <property type="evidence" value="ECO:0007669"/>
    <property type="project" value="InterPro"/>
</dbReference>
<dbReference type="PROSITE" id="PS50931">
    <property type="entry name" value="HTH_LYSR"/>
    <property type="match status" value="1"/>
</dbReference>
<evidence type="ECO:0000256" key="4">
    <source>
        <dbReference type="ARBA" id="ARBA00023163"/>
    </source>
</evidence>
<evidence type="ECO:0000313" key="6">
    <source>
        <dbReference type="EMBL" id="OAG93871.1"/>
    </source>
</evidence>
<evidence type="ECO:0000256" key="1">
    <source>
        <dbReference type="ARBA" id="ARBA00009437"/>
    </source>
</evidence>
<dbReference type="EMBL" id="LSUQ01000021">
    <property type="protein sequence ID" value="OAG93871.1"/>
    <property type="molecule type" value="Genomic_DNA"/>
</dbReference>
<keyword evidence="2" id="KW-0805">Transcription regulation</keyword>
<reference evidence="7 9" key="2">
    <citation type="submission" date="2017-02" db="EMBL/GenBank/DDBJ databases">
        <title>Draft genome of Acidibacillus ferrooxidans Huett2.</title>
        <authorList>
            <person name="Schopf S."/>
        </authorList>
    </citation>
    <scope>NUCLEOTIDE SEQUENCE [LARGE SCALE GENOMIC DNA]</scope>
    <source>
        <strain evidence="7 9">Huett2</strain>
    </source>
</reference>
<dbReference type="EMBL" id="MWPS01000026">
    <property type="protein sequence ID" value="OPG15888.1"/>
    <property type="molecule type" value="Genomic_DNA"/>
</dbReference>
<dbReference type="PANTHER" id="PTHR30126:SF39">
    <property type="entry name" value="HTH-TYPE TRANSCRIPTIONAL REGULATOR CYSL"/>
    <property type="match status" value="1"/>
</dbReference>
<dbReference type="Proteomes" id="UP000190229">
    <property type="component" value="Unassembled WGS sequence"/>
</dbReference>
<dbReference type="Pfam" id="PF03466">
    <property type="entry name" value="LysR_substrate"/>
    <property type="match status" value="1"/>
</dbReference>
<dbReference type="OrthoDB" id="9785745at2"/>
<comment type="caution">
    <text evidence="6">The sequence shown here is derived from an EMBL/GenBank/DDBJ whole genome shotgun (WGS) entry which is preliminary data.</text>
</comment>
<dbReference type="SUPFAM" id="SSF53850">
    <property type="entry name" value="Periplasmic binding protein-like II"/>
    <property type="match status" value="1"/>
</dbReference>
<keyword evidence="4" id="KW-0804">Transcription</keyword>
<sequence>MDDLLRTFIMIAEKNSFTKAAAELHLTQSAVSREIQVLEKKYGVLLFERSNRYVRLTKAGEILYTQAKTIVVQYELIKRLMDDLTHTAKGELSIGSGYTFGEYLLPKMIQDFITRYSDIIPKITIKNSRRIVDQVLRHELDIGIIEGSFDTSGLITRSFAKDEMVGIVSPAHPIMDKQEIELYDLRNETWILRERGSGTRDVTDRLFETQGFMPRSTMEFGSSQVIKEAVEAGLGVSLISKWAIRKELQYDFLKSFTLKNSPVIRELYYVLPNSRFRTRATDLFIQFITENISSSRAIHE</sequence>
<dbReference type="InterPro" id="IPR000847">
    <property type="entry name" value="LysR_HTH_N"/>
</dbReference>
<gene>
    <name evidence="6" type="ORF">AYW79_08430</name>
    <name evidence="7" type="ORF">B2M26_09815</name>
</gene>
<dbReference type="Pfam" id="PF00126">
    <property type="entry name" value="HTH_1"/>
    <property type="match status" value="1"/>
</dbReference>
<dbReference type="Proteomes" id="UP000077421">
    <property type="component" value="Unassembled WGS sequence"/>
</dbReference>
<reference evidence="6 8" key="1">
    <citation type="submission" date="2016-02" db="EMBL/GenBank/DDBJ databases">
        <title>Draft genome sequence of Acidibacillus ferrooxidans SLC66.</title>
        <authorList>
            <person name="Oliveira G."/>
            <person name="Nancucheo I."/>
            <person name="Dall'Agnol H."/>
            <person name="Johnson B."/>
            <person name="Oliveira R."/>
            <person name="Nunes G.L."/>
            <person name="Tzotzos G."/>
            <person name="Orellana S.C."/>
            <person name="Salim A.C."/>
            <person name="Araujo F.M."/>
        </authorList>
    </citation>
    <scope>NUCLEOTIDE SEQUENCE [LARGE SCALE GENOMIC DNA]</scope>
    <source>
        <strain evidence="6 8">SLC66</strain>
    </source>
</reference>
<organism evidence="6 8">
    <name type="scientific">Ferroacidibacillus organovorans</name>
    <dbReference type="NCBI Taxonomy" id="1765683"/>
    <lineage>
        <taxon>Bacteria</taxon>
        <taxon>Bacillati</taxon>
        <taxon>Bacillota</taxon>
        <taxon>Bacilli</taxon>
        <taxon>Bacillales</taxon>
        <taxon>Alicyclobacillaceae</taxon>
        <taxon>Ferroacidibacillus</taxon>
    </lineage>
</organism>
<keyword evidence="9" id="KW-1185">Reference proteome</keyword>
<dbReference type="RefSeq" id="WP_067564467.1">
    <property type="nucleotide sequence ID" value="NZ_LSUQ01000021.1"/>
</dbReference>